<organism evidence="2 3">
    <name type="scientific">Brassicogethes aeneus</name>
    <name type="common">Rape pollen beetle</name>
    <name type="synonym">Meligethes aeneus</name>
    <dbReference type="NCBI Taxonomy" id="1431903"/>
    <lineage>
        <taxon>Eukaryota</taxon>
        <taxon>Metazoa</taxon>
        <taxon>Ecdysozoa</taxon>
        <taxon>Arthropoda</taxon>
        <taxon>Hexapoda</taxon>
        <taxon>Insecta</taxon>
        <taxon>Pterygota</taxon>
        <taxon>Neoptera</taxon>
        <taxon>Endopterygota</taxon>
        <taxon>Coleoptera</taxon>
        <taxon>Polyphaga</taxon>
        <taxon>Cucujiformia</taxon>
        <taxon>Nitidulidae</taxon>
        <taxon>Meligethinae</taxon>
        <taxon>Brassicogethes</taxon>
    </lineage>
</organism>
<dbReference type="AlphaFoldDB" id="A0A9P0FL63"/>
<dbReference type="InterPro" id="IPR013083">
    <property type="entry name" value="Znf_RING/FYVE/PHD"/>
</dbReference>
<dbReference type="InterPro" id="IPR011011">
    <property type="entry name" value="Znf_FYVE_PHD"/>
</dbReference>
<dbReference type="OrthoDB" id="336088at2759"/>
<evidence type="ECO:0008006" key="4">
    <source>
        <dbReference type="Google" id="ProtNLM"/>
    </source>
</evidence>
<accession>A0A9P0FL63</accession>
<dbReference type="PANTHER" id="PTHR24102">
    <property type="entry name" value="PHD FINGER PROTEIN"/>
    <property type="match status" value="1"/>
</dbReference>
<feature type="compositionally biased region" description="Polar residues" evidence="1">
    <location>
        <begin position="222"/>
        <end position="232"/>
    </location>
</feature>
<sequence>MKDLEISKALKTDIETNQNQLKNAICNHQIIVKKLKDDPENVDVQKELNKAEENIVFIGLEQKTLLERLREEYKTHQKSLKTSVVKNGIEERRNNLSNALNRARKQNITITRSASATSVSDDSNDHFTIDLSPEKVLPLNPQDVTQAEFLNYFMLSTHEVYKEMQNKRAERKRRSTANPHFLYGSRGWDFLSNNKRKRNAYLVSAVSPPHTRQSSKKRNEKTSPPSSSAKQNNAREKEKQQQLPLPLPPHLAPKPEPEPVPDGDAEAKPVFAPFPAIPNLPSGLIIERVSPSSSSPEYKTCVKCKQPGALKVCEVCSCSFHVSCHNRPLTQAPRQCPKCIDSGALVGLKSETRTVGSLNVPSGMTVSCISPSEVTEKVDLRNELVAKNDSLNAELTLLQDKHSQLTISLKSQKSHQEELLTNQKTTEEKIQQIFSFINAIKKPAEPAKPTVPAEKNE</sequence>
<dbReference type="SUPFAM" id="SSF57903">
    <property type="entry name" value="FYVE/PHD zinc finger"/>
    <property type="match status" value="1"/>
</dbReference>
<evidence type="ECO:0000313" key="2">
    <source>
        <dbReference type="EMBL" id="CAH0561292.1"/>
    </source>
</evidence>
<name>A0A9P0FL63_BRAAE</name>
<proteinExistence type="predicted"/>
<gene>
    <name evidence="2" type="ORF">MELIAE_LOCUS10857</name>
</gene>
<dbReference type="Proteomes" id="UP001154078">
    <property type="component" value="Chromosome 7"/>
</dbReference>
<dbReference type="EMBL" id="OV121138">
    <property type="protein sequence ID" value="CAH0561292.1"/>
    <property type="molecule type" value="Genomic_DNA"/>
</dbReference>
<feature type="region of interest" description="Disordered" evidence="1">
    <location>
        <begin position="203"/>
        <end position="271"/>
    </location>
</feature>
<evidence type="ECO:0000256" key="1">
    <source>
        <dbReference type="SAM" id="MobiDB-lite"/>
    </source>
</evidence>
<evidence type="ECO:0000313" key="3">
    <source>
        <dbReference type="Proteomes" id="UP001154078"/>
    </source>
</evidence>
<reference evidence="2" key="1">
    <citation type="submission" date="2021-12" db="EMBL/GenBank/DDBJ databases">
        <authorList>
            <person name="King R."/>
        </authorList>
    </citation>
    <scope>NUCLEOTIDE SEQUENCE</scope>
</reference>
<dbReference type="PANTHER" id="PTHR24102:SF28">
    <property type="entry name" value="PHD-TYPE DOMAIN-CONTAINING PROTEIN"/>
    <property type="match status" value="1"/>
</dbReference>
<feature type="compositionally biased region" description="Pro residues" evidence="1">
    <location>
        <begin position="245"/>
        <end position="258"/>
    </location>
</feature>
<protein>
    <recommendedName>
        <fullName evidence="4">PHD finger protein 21A</fullName>
    </recommendedName>
</protein>
<dbReference type="Gene3D" id="3.30.40.10">
    <property type="entry name" value="Zinc/RING finger domain, C3HC4 (zinc finger)"/>
    <property type="match status" value="1"/>
</dbReference>
<keyword evidence="3" id="KW-1185">Reference proteome</keyword>